<accession>A0ABQ9UN75</accession>
<dbReference type="Proteomes" id="UP001266305">
    <property type="component" value="Unassembled WGS sequence"/>
</dbReference>
<keyword evidence="1" id="KW-1133">Transmembrane helix</keyword>
<dbReference type="SUPFAM" id="SSF52799">
    <property type="entry name" value="(Phosphotyrosine protein) phosphatases II"/>
    <property type="match status" value="1"/>
</dbReference>
<keyword evidence="1" id="KW-0812">Transmembrane</keyword>
<dbReference type="Gene3D" id="3.90.190.10">
    <property type="entry name" value="Protein tyrosine phosphatase superfamily"/>
    <property type="match status" value="1"/>
</dbReference>
<feature type="transmembrane region" description="Helical" evidence="1">
    <location>
        <begin position="16"/>
        <end position="38"/>
    </location>
</feature>
<sequence>MVWAGRVQDDPVSLSSPFLCLGLQYLLAFALSFSRWLCAHPELYRLPMTLSSAGPVAPRDLLAEGSLRKDDLVSLDALSTVREMDVANFRRVPRMPIYGMAQPSAKALGSILAYLTDAKRKLQRVIWVSLREEAVLECDGHTHSLRQPGPPMAPDQLEVRTPAF</sequence>
<dbReference type="EMBL" id="JASSZA010000011">
    <property type="protein sequence ID" value="KAK2098509.1"/>
    <property type="molecule type" value="Genomic_DNA"/>
</dbReference>
<comment type="caution">
    <text evidence="2">The sequence shown here is derived from an EMBL/GenBank/DDBJ whole genome shotgun (WGS) entry which is preliminary data.</text>
</comment>
<gene>
    <name evidence="2" type="primary">PALD1_1</name>
    <name evidence="2" type="ORF">P7K49_023960</name>
</gene>
<keyword evidence="3" id="KW-1185">Reference proteome</keyword>
<reference evidence="2 3" key="1">
    <citation type="submission" date="2023-05" db="EMBL/GenBank/DDBJ databases">
        <title>B98-5 Cell Line De Novo Hybrid Assembly: An Optical Mapping Approach.</title>
        <authorList>
            <person name="Kananen K."/>
            <person name="Auerbach J.A."/>
            <person name="Kautto E."/>
            <person name="Blachly J.S."/>
        </authorList>
    </citation>
    <scope>NUCLEOTIDE SEQUENCE [LARGE SCALE GENOMIC DNA]</scope>
    <source>
        <strain evidence="2">B95-8</strain>
        <tissue evidence="2">Cell line</tissue>
    </source>
</reference>
<evidence type="ECO:0000313" key="3">
    <source>
        <dbReference type="Proteomes" id="UP001266305"/>
    </source>
</evidence>
<evidence type="ECO:0000313" key="2">
    <source>
        <dbReference type="EMBL" id="KAK2098509.1"/>
    </source>
</evidence>
<keyword evidence="1" id="KW-0472">Membrane</keyword>
<protein>
    <submittedName>
        <fullName evidence="2">Paladin</fullName>
    </submittedName>
</protein>
<organism evidence="2 3">
    <name type="scientific">Saguinus oedipus</name>
    <name type="common">Cotton-top tamarin</name>
    <name type="synonym">Oedipomidas oedipus</name>
    <dbReference type="NCBI Taxonomy" id="9490"/>
    <lineage>
        <taxon>Eukaryota</taxon>
        <taxon>Metazoa</taxon>
        <taxon>Chordata</taxon>
        <taxon>Craniata</taxon>
        <taxon>Vertebrata</taxon>
        <taxon>Euteleostomi</taxon>
        <taxon>Mammalia</taxon>
        <taxon>Eutheria</taxon>
        <taxon>Euarchontoglires</taxon>
        <taxon>Primates</taxon>
        <taxon>Haplorrhini</taxon>
        <taxon>Platyrrhini</taxon>
        <taxon>Cebidae</taxon>
        <taxon>Callitrichinae</taxon>
        <taxon>Saguinus</taxon>
    </lineage>
</organism>
<dbReference type="InterPro" id="IPR029021">
    <property type="entry name" value="Prot-tyrosine_phosphatase-like"/>
</dbReference>
<proteinExistence type="predicted"/>
<name>A0ABQ9UN75_SAGOE</name>
<evidence type="ECO:0000256" key="1">
    <source>
        <dbReference type="SAM" id="Phobius"/>
    </source>
</evidence>